<dbReference type="PANTHER" id="PTHR37305">
    <property type="entry name" value="INTEGRAL MEMBRANE PROTEIN-RELATED"/>
    <property type="match status" value="1"/>
</dbReference>
<comment type="caution">
    <text evidence="2">The sequence shown here is derived from an EMBL/GenBank/DDBJ whole genome shotgun (WGS) entry which is preliminary data.</text>
</comment>
<name>A0A2U1JJ20_9BACI</name>
<dbReference type="PANTHER" id="PTHR37305:SF1">
    <property type="entry name" value="MEMBRANE PROTEIN"/>
    <property type="match status" value="1"/>
</dbReference>
<feature type="transmembrane region" description="Helical" evidence="1">
    <location>
        <begin position="187"/>
        <end position="205"/>
    </location>
</feature>
<dbReference type="Proteomes" id="UP000245998">
    <property type="component" value="Unassembled WGS sequence"/>
</dbReference>
<dbReference type="GO" id="GO:0005886">
    <property type="term" value="C:plasma membrane"/>
    <property type="evidence" value="ECO:0007669"/>
    <property type="project" value="UniProtKB-SubCell"/>
</dbReference>
<feature type="transmembrane region" description="Helical" evidence="1">
    <location>
        <begin position="229"/>
        <end position="249"/>
    </location>
</feature>
<organism evidence="2 3">
    <name type="scientific">Pueribacillus theae</name>
    <dbReference type="NCBI Taxonomy" id="2171751"/>
    <lineage>
        <taxon>Bacteria</taxon>
        <taxon>Bacillati</taxon>
        <taxon>Bacillota</taxon>
        <taxon>Bacilli</taxon>
        <taxon>Bacillales</taxon>
        <taxon>Bacillaceae</taxon>
        <taxon>Pueribacillus</taxon>
    </lineage>
</organism>
<evidence type="ECO:0000256" key="1">
    <source>
        <dbReference type="SAM" id="Phobius"/>
    </source>
</evidence>
<evidence type="ECO:0000313" key="2">
    <source>
        <dbReference type="EMBL" id="PWA05156.1"/>
    </source>
</evidence>
<accession>A0A2U1JJ20</accession>
<keyword evidence="3" id="KW-1185">Reference proteome</keyword>
<keyword evidence="1" id="KW-0472">Membrane</keyword>
<dbReference type="OrthoDB" id="2943698at2"/>
<keyword evidence="1" id="KW-0812">Transmembrane</keyword>
<sequence>MKNVWISEFERMFKRKKTWVGLFVYLFLLGFECLFLYGVGGQSFYDPDHVVGLNSLNTAPFFLRELGLFLIFVLIPMFVVDSFNGEYTSGAYRLVLLRPQGRAKLFAIKWSVQGVLIFGLLVFTWLAATIYGYLVFPNVTEVSFFNTGELQSSEAFLYVLTFYAIALLILLAILTIGSLISTVMPNVILSYIGIIGFLIGGLYVSDHFSFFITFTDSIFQVLGKQNMTLIPLAFSIVLISAILNVTIWTKRDWME</sequence>
<proteinExistence type="predicted"/>
<dbReference type="EMBL" id="QCZG01000075">
    <property type="protein sequence ID" value="PWA05156.1"/>
    <property type="molecule type" value="Genomic_DNA"/>
</dbReference>
<evidence type="ECO:0000313" key="3">
    <source>
        <dbReference type="Proteomes" id="UP000245998"/>
    </source>
</evidence>
<reference evidence="2 3" key="1">
    <citation type="submission" date="2018-04" db="EMBL/GenBank/DDBJ databases">
        <title>Camelliibacillus theae gen. nov., sp. nov., isolated from Pu'er tea.</title>
        <authorList>
            <person name="Niu L."/>
        </authorList>
    </citation>
    <scope>NUCLEOTIDE SEQUENCE [LARGE SCALE GENOMIC DNA]</scope>
    <source>
        <strain evidence="2 3">T8</strain>
    </source>
</reference>
<gene>
    <name evidence="2" type="ORF">DCC39_18290</name>
</gene>
<dbReference type="AlphaFoldDB" id="A0A2U1JJ20"/>
<feature type="transmembrane region" description="Helical" evidence="1">
    <location>
        <begin position="59"/>
        <end position="80"/>
    </location>
</feature>
<keyword evidence="1" id="KW-1133">Transmembrane helix</keyword>
<dbReference type="GO" id="GO:0140359">
    <property type="term" value="F:ABC-type transporter activity"/>
    <property type="evidence" value="ECO:0007669"/>
    <property type="project" value="InterPro"/>
</dbReference>
<feature type="transmembrane region" description="Helical" evidence="1">
    <location>
        <begin position="156"/>
        <end position="180"/>
    </location>
</feature>
<feature type="transmembrane region" description="Helical" evidence="1">
    <location>
        <begin position="114"/>
        <end position="136"/>
    </location>
</feature>
<feature type="transmembrane region" description="Helical" evidence="1">
    <location>
        <begin position="20"/>
        <end position="39"/>
    </location>
</feature>
<protein>
    <submittedName>
        <fullName evidence="2">ABC transporter permease</fullName>
    </submittedName>
</protein>